<evidence type="ECO:0000313" key="1">
    <source>
        <dbReference type="EMBL" id="GEO19363.1"/>
    </source>
</evidence>
<sequence length="54" mass="6010">MSNDVETAVQSWIAETQMRTVQDYMSRGRRLEHSPEEALAGAWDCPDARVGEGA</sequence>
<evidence type="ECO:0000313" key="2">
    <source>
        <dbReference type="Proteomes" id="UP000321085"/>
    </source>
</evidence>
<comment type="caution">
    <text evidence="1">The sequence shown here is derived from an EMBL/GenBank/DDBJ whole genome shotgun (WGS) entry which is preliminary data.</text>
</comment>
<organism evidence="1 2">
    <name type="scientific">Microvirga aerophila</name>
    <dbReference type="NCBI Taxonomy" id="670291"/>
    <lineage>
        <taxon>Bacteria</taxon>
        <taxon>Pseudomonadati</taxon>
        <taxon>Pseudomonadota</taxon>
        <taxon>Alphaproteobacteria</taxon>
        <taxon>Hyphomicrobiales</taxon>
        <taxon>Methylobacteriaceae</taxon>
        <taxon>Microvirga</taxon>
    </lineage>
</organism>
<accession>A0A512C556</accession>
<gene>
    <name evidence="1" type="ORF">MAE02_70590</name>
</gene>
<dbReference type="AlphaFoldDB" id="A0A512C556"/>
<dbReference type="Proteomes" id="UP000321085">
    <property type="component" value="Unassembled WGS sequence"/>
</dbReference>
<dbReference type="EMBL" id="BJYU01000462">
    <property type="protein sequence ID" value="GEO19363.1"/>
    <property type="molecule type" value="Genomic_DNA"/>
</dbReference>
<protein>
    <submittedName>
        <fullName evidence="1">Uncharacterized protein</fullName>
    </submittedName>
</protein>
<proteinExistence type="predicted"/>
<reference evidence="1 2" key="1">
    <citation type="submission" date="2019-07" db="EMBL/GenBank/DDBJ databases">
        <title>Whole genome shotgun sequence of Microvirga aerophila NBRC 106136.</title>
        <authorList>
            <person name="Hosoyama A."/>
            <person name="Uohara A."/>
            <person name="Ohji S."/>
            <person name="Ichikawa N."/>
        </authorList>
    </citation>
    <scope>NUCLEOTIDE SEQUENCE [LARGE SCALE GENOMIC DNA]</scope>
    <source>
        <strain evidence="1 2">NBRC 106136</strain>
    </source>
</reference>
<keyword evidence="2" id="KW-1185">Reference proteome</keyword>
<name>A0A512C556_9HYPH</name>